<sequence length="157" mass="15813">MARIRVAIADDDAGIRSALADVLAADPRFTVVGSASTGEELCRLVRSVAADVVLLDVRMPGGGADAARALGTCTPAPGARPPAVIAVSGHTGAATVTSMLRAGAVGYLAKGRLARLPDLVARCAAGEVVLAVPSATDALRRVVREDRGATHAGPRGR</sequence>
<keyword evidence="2" id="KW-0238">DNA-binding</keyword>
<dbReference type="Pfam" id="PF00072">
    <property type="entry name" value="Response_reg"/>
    <property type="match status" value="1"/>
</dbReference>
<dbReference type="PANTHER" id="PTHR43214:SF24">
    <property type="entry name" value="TRANSCRIPTIONAL REGULATORY PROTEIN NARL-RELATED"/>
    <property type="match status" value="1"/>
</dbReference>
<comment type="caution">
    <text evidence="6">The sequence shown here is derived from an EMBL/GenBank/DDBJ whole genome shotgun (WGS) entry which is preliminary data.</text>
</comment>
<dbReference type="CDD" id="cd17535">
    <property type="entry name" value="REC_NarL-like"/>
    <property type="match status" value="1"/>
</dbReference>
<accession>A0ABN2ZD19</accession>
<evidence type="ECO:0000313" key="7">
    <source>
        <dbReference type="Proteomes" id="UP001501771"/>
    </source>
</evidence>
<dbReference type="InterPro" id="IPR058245">
    <property type="entry name" value="NreC/VraR/RcsB-like_REC"/>
</dbReference>
<evidence type="ECO:0000256" key="2">
    <source>
        <dbReference type="ARBA" id="ARBA00023125"/>
    </source>
</evidence>
<organism evidence="6 7">
    <name type="scientific">Nocardioides koreensis</name>
    <dbReference type="NCBI Taxonomy" id="433651"/>
    <lineage>
        <taxon>Bacteria</taxon>
        <taxon>Bacillati</taxon>
        <taxon>Actinomycetota</taxon>
        <taxon>Actinomycetes</taxon>
        <taxon>Propionibacteriales</taxon>
        <taxon>Nocardioidaceae</taxon>
        <taxon>Nocardioides</taxon>
    </lineage>
</organism>
<dbReference type="Gene3D" id="3.40.50.2300">
    <property type="match status" value="1"/>
</dbReference>
<evidence type="ECO:0000259" key="5">
    <source>
        <dbReference type="PROSITE" id="PS50110"/>
    </source>
</evidence>
<gene>
    <name evidence="6" type="ORF">GCM10009844_09920</name>
</gene>
<evidence type="ECO:0000256" key="4">
    <source>
        <dbReference type="PROSITE-ProRule" id="PRU00169"/>
    </source>
</evidence>
<evidence type="ECO:0000256" key="3">
    <source>
        <dbReference type="ARBA" id="ARBA00023163"/>
    </source>
</evidence>
<feature type="modified residue" description="4-aspartylphosphate" evidence="4">
    <location>
        <position position="56"/>
    </location>
</feature>
<keyword evidence="1" id="KW-0805">Transcription regulation</keyword>
<dbReference type="PROSITE" id="PS50110">
    <property type="entry name" value="RESPONSE_REGULATORY"/>
    <property type="match status" value="1"/>
</dbReference>
<reference evidence="6 7" key="1">
    <citation type="journal article" date="2019" name="Int. J. Syst. Evol. Microbiol.">
        <title>The Global Catalogue of Microorganisms (GCM) 10K type strain sequencing project: providing services to taxonomists for standard genome sequencing and annotation.</title>
        <authorList>
            <consortium name="The Broad Institute Genomics Platform"/>
            <consortium name="The Broad Institute Genome Sequencing Center for Infectious Disease"/>
            <person name="Wu L."/>
            <person name="Ma J."/>
        </authorList>
    </citation>
    <scope>NUCLEOTIDE SEQUENCE [LARGE SCALE GENOMIC DNA]</scope>
    <source>
        <strain evidence="6 7">JCM 16022</strain>
    </source>
</reference>
<keyword evidence="4" id="KW-0597">Phosphoprotein</keyword>
<dbReference type="InterPro" id="IPR001789">
    <property type="entry name" value="Sig_transdc_resp-reg_receiver"/>
</dbReference>
<dbReference type="RefSeq" id="WP_344148483.1">
    <property type="nucleotide sequence ID" value="NZ_BAAAQR010000002.1"/>
</dbReference>
<feature type="domain" description="Response regulatory" evidence="5">
    <location>
        <begin position="5"/>
        <end position="125"/>
    </location>
</feature>
<protein>
    <recommendedName>
        <fullName evidence="5">Response regulatory domain-containing protein</fullName>
    </recommendedName>
</protein>
<keyword evidence="7" id="KW-1185">Reference proteome</keyword>
<evidence type="ECO:0000313" key="6">
    <source>
        <dbReference type="EMBL" id="GAA2140357.1"/>
    </source>
</evidence>
<dbReference type="PANTHER" id="PTHR43214">
    <property type="entry name" value="TWO-COMPONENT RESPONSE REGULATOR"/>
    <property type="match status" value="1"/>
</dbReference>
<name>A0ABN2ZD19_9ACTN</name>
<dbReference type="SMART" id="SM00448">
    <property type="entry name" value="REC"/>
    <property type="match status" value="1"/>
</dbReference>
<dbReference type="SUPFAM" id="SSF52172">
    <property type="entry name" value="CheY-like"/>
    <property type="match status" value="1"/>
</dbReference>
<dbReference type="EMBL" id="BAAAQR010000002">
    <property type="protein sequence ID" value="GAA2140357.1"/>
    <property type="molecule type" value="Genomic_DNA"/>
</dbReference>
<proteinExistence type="predicted"/>
<dbReference type="Proteomes" id="UP001501771">
    <property type="component" value="Unassembled WGS sequence"/>
</dbReference>
<dbReference type="InterPro" id="IPR011006">
    <property type="entry name" value="CheY-like_superfamily"/>
</dbReference>
<keyword evidence="3" id="KW-0804">Transcription</keyword>
<evidence type="ECO:0000256" key="1">
    <source>
        <dbReference type="ARBA" id="ARBA00023015"/>
    </source>
</evidence>
<dbReference type="InterPro" id="IPR039420">
    <property type="entry name" value="WalR-like"/>
</dbReference>